<organism evidence="1 2">
    <name type="scientific">Pontibaca salina</name>
    <dbReference type="NCBI Taxonomy" id="2795731"/>
    <lineage>
        <taxon>Bacteria</taxon>
        <taxon>Pseudomonadati</taxon>
        <taxon>Pseudomonadota</taxon>
        <taxon>Alphaproteobacteria</taxon>
        <taxon>Rhodobacterales</taxon>
        <taxon>Roseobacteraceae</taxon>
        <taxon>Pontibaca</taxon>
    </lineage>
</organism>
<accession>A0A934LZC5</accession>
<evidence type="ECO:0000313" key="1">
    <source>
        <dbReference type="EMBL" id="MBI6628855.1"/>
    </source>
</evidence>
<dbReference type="Proteomes" id="UP000613255">
    <property type="component" value="Unassembled WGS sequence"/>
</dbReference>
<proteinExistence type="predicted"/>
<dbReference type="Pfam" id="PF09898">
    <property type="entry name" value="DUF2125"/>
    <property type="match status" value="1"/>
</dbReference>
<gene>
    <name evidence="1" type="ORF">JAO82_03075</name>
</gene>
<dbReference type="InterPro" id="IPR018666">
    <property type="entry name" value="DUF2125"/>
</dbReference>
<name>A0A934LZC5_9RHOB</name>
<dbReference type="AlphaFoldDB" id="A0A934LZC5"/>
<keyword evidence="2" id="KW-1185">Reference proteome</keyword>
<dbReference type="EMBL" id="JAEIJD010000002">
    <property type="protein sequence ID" value="MBI6628855.1"/>
    <property type="molecule type" value="Genomic_DNA"/>
</dbReference>
<protein>
    <submittedName>
        <fullName evidence="1">DUF2125 domain-containing protein</fullName>
    </submittedName>
</protein>
<reference evidence="1" key="1">
    <citation type="submission" date="2020-12" db="EMBL/GenBank/DDBJ databases">
        <title>Pontibaca salina gen. nov., sp. nov., isolated from marine sediment.</title>
        <authorList>
            <person name="Bo J."/>
            <person name="Wang S."/>
            <person name="Song X."/>
            <person name="Du Z."/>
        </authorList>
    </citation>
    <scope>NUCLEOTIDE SEQUENCE</scope>
    <source>
        <strain evidence="1">S1109L</strain>
    </source>
</reference>
<sequence length="333" mass="36964">MRRVLKILIILGLLWSAWWYGAGYMMRRNIAHWFDKHDAQGWQADYATMSTSGYPLHLFTMIDKPALADPATGLAWRADWLHLQGPAIWPGRLTLHFPASAQRLSWLDQTTVINAQDMSANLHLARSRALEVERMALQTGPLEASSEGIPLISAESITAMMVQTDMPETYDVEIKATDFSTGPLLRRTRGRADNLPDTLGTLDISMRVAFDRPWDRRALEERRPQPTAIDLALALLDWGPLRLKATGQVTVNRDGIPQGQVTIRAENWRDMLALAQDSGALSPRSAATSEKVLSLLSSLGASGDTLDLSLDLRNGTIYFGLLPLGPAPYLILR</sequence>
<evidence type="ECO:0000313" key="2">
    <source>
        <dbReference type="Proteomes" id="UP000613255"/>
    </source>
</evidence>
<dbReference type="RefSeq" id="WP_198684879.1">
    <property type="nucleotide sequence ID" value="NZ_JAEIJD010000002.1"/>
</dbReference>
<comment type="caution">
    <text evidence="1">The sequence shown here is derived from an EMBL/GenBank/DDBJ whole genome shotgun (WGS) entry which is preliminary data.</text>
</comment>